<evidence type="ECO:0008006" key="4">
    <source>
        <dbReference type="Google" id="ProtNLM"/>
    </source>
</evidence>
<dbReference type="RefSeq" id="WP_009287663.1">
    <property type="nucleotide sequence ID" value="NZ_AOPO01000008.1"/>
</dbReference>
<proteinExistence type="predicted"/>
<reference evidence="2 3" key="1">
    <citation type="journal article" date="2013" name="Genome Announc.">
        <title>Draft Genome of the Marine Gammaproteobacterium Halomonas titanicae.</title>
        <authorList>
            <person name="Sanchez-Porro C."/>
            <person name="de la Haba R.R."/>
            <person name="Cruz-Hernandez N."/>
            <person name="Gonzalez J.M."/>
            <person name="Reyes-Guirao C."/>
            <person name="Navarro-Sampedro L."/>
            <person name="Carballo M."/>
            <person name="Ventosa A."/>
        </authorList>
    </citation>
    <scope>NUCLEOTIDE SEQUENCE [LARGE SCALE GENOMIC DNA]</scope>
    <source>
        <strain evidence="2 3">BH1</strain>
    </source>
</reference>
<evidence type="ECO:0000313" key="2">
    <source>
        <dbReference type="EMBL" id="ELY21202.1"/>
    </source>
</evidence>
<dbReference type="Proteomes" id="UP000011651">
    <property type="component" value="Unassembled WGS sequence"/>
</dbReference>
<name>L9U8V5_9GAMM</name>
<keyword evidence="1" id="KW-0732">Signal</keyword>
<dbReference type="EMBL" id="AOPO01000008">
    <property type="protein sequence ID" value="ELY21202.1"/>
    <property type="molecule type" value="Genomic_DNA"/>
</dbReference>
<feature type="signal peptide" evidence="1">
    <location>
        <begin position="1"/>
        <end position="20"/>
    </location>
</feature>
<gene>
    <name evidence="2" type="ORF">HALTITAN_2086</name>
</gene>
<protein>
    <recommendedName>
        <fullName evidence="4">Lipoprotein</fullName>
    </recommendedName>
</protein>
<evidence type="ECO:0000256" key="1">
    <source>
        <dbReference type="SAM" id="SignalP"/>
    </source>
</evidence>
<organism evidence="2 3">
    <name type="scientific">Vreelandella titanicae BH1</name>
    <dbReference type="NCBI Taxonomy" id="1204738"/>
    <lineage>
        <taxon>Bacteria</taxon>
        <taxon>Pseudomonadati</taxon>
        <taxon>Pseudomonadota</taxon>
        <taxon>Gammaproteobacteria</taxon>
        <taxon>Oceanospirillales</taxon>
        <taxon>Halomonadaceae</taxon>
        <taxon>Vreelandella</taxon>
    </lineage>
</organism>
<dbReference type="PROSITE" id="PS51257">
    <property type="entry name" value="PROKAR_LIPOPROTEIN"/>
    <property type="match status" value="1"/>
</dbReference>
<comment type="caution">
    <text evidence="2">The sequence shown here is derived from an EMBL/GenBank/DDBJ whole genome shotgun (WGS) entry which is preliminary data.</text>
</comment>
<evidence type="ECO:0000313" key="3">
    <source>
        <dbReference type="Proteomes" id="UP000011651"/>
    </source>
</evidence>
<feature type="chain" id="PRO_5004003471" description="Lipoprotein" evidence="1">
    <location>
        <begin position="21"/>
        <end position="181"/>
    </location>
</feature>
<dbReference type="AlphaFoldDB" id="L9U8V5"/>
<accession>L9U8V5</accession>
<sequence length="181" mass="20441">MKKISLIAVSVFLACNLAYSDMPNSIAGIEVGDTVSKARDQLRHLEGYTLKPFGYGHLDCGVEIEAKYNDGEIELYAFDDKVSYINFTSEIPGTQQEISRAIQNKYGRANDVINHGDRIELYYSSGSLYKRVHIQIFKLPDINGIYMTLSHENLQRIMRENQQCNENLKIEGADSSVIPNV</sequence>